<dbReference type="KEGG" id="atq:GH723_14865"/>
<sequence length="97" mass="11208">MKFPLIVEGRDAEFRSWFEWSNQVFAGFEGFVSRRLLEDTTVPERYAAVVEHQSEATFMAMHRSVARQEAWERVEPLLDGSPEPHFYTEVSASDAPN</sequence>
<evidence type="ECO:0000259" key="1">
    <source>
        <dbReference type="PROSITE" id="PS51725"/>
    </source>
</evidence>
<dbReference type="AlphaFoldDB" id="A0A5Q2RQ74"/>
<keyword evidence="2" id="KW-0503">Monooxygenase</keyword>
<dbReference type="EMBL" id="CP045851">
    <property type="protein sequence ID" value="QGG96277.1"/>
    <property type="molecule type" value="Genomic_DNA"/>
</dbReference>
<evidence type="ECO:0000313" key="2">
    <source>
        <dbReference type="EMBL" id="QGG96277.1"/>
    </source>
</evidence>
<dbReference type="InterPro" id="IPR011008">
    <property type="entry name" value="Dimeric_a/b-barrel"/>
</dbReference>
<keyword evidence="2" id="KW-0560">Oxidoreductase</keyword>
<feature type="domain" description="ABM" evidence="1">
    <location>
        <begin position="1"/>
        <end position="86"/>
    </location>
</feature>
<keyword evidence="3" id="KW-1185">Reference proteome</keyword>
<dbReference type="SUPFAM" id="SSF54909">
    <property type="entry name" value="Dimeric alpha+beta barrel"/>
    <property type="match status" value="1"/>
</dbReference>
<dbReference type="GO" id="GO:0004497">
    <property type="term" value="F:monooxygenase activity"/>
    <property type="evidence" value="ECO:0007669"/>
    <property type="project" value="UniProtKB-KW"/>
</dbReference>
<accession>A0A5Q2RQ74</accession>
<dbReference type="Gene3D" id="3.30.70.100">
    <property type="match status" value="1"/>
</dbReference>
<evidence type="ECO:0000313" key="3">
    <source>
        <dbReference type="Proteomes" id="UP000334019"/>
    </source>
</evidence>
<protein>
    <submittedName>
        <fullName evidence="2">Antibiotic biosynthesis monooxygenase</fullName>
    </submittedName>
</protein>
<gene>
    <name evidence="2" type="ORF">GH723_14865</name>
</gene>
<dbReference type="Proteomes" id="UP000334019">
    <property type="component" value="Chromosome"/>
</dbReference>
<proteinExistence type="predicted"/>
<dbReference type="InterPro" id="IPR007138">
    <property type="entry name" value="ABM_dom"/>
</dbReference>
<organism evidence="2 3">
    <name type="scientific">Actinomarinicola tropica</name>
    <dbReference type="NCBI Taxonomy" id="2789776"/>
    <lineage>
        <taxon>Bacteria</taxon>
        <taxon>Bacillati</taxon>
        <taxon>Actinomycetota</taxon>
        <taxon>Acidimicrobiia</taxon>
        <taxon>Acidimicrobiales</taxon>
        <taxon>Iamiaceae</taxon>
        <taxon>Actinomarinicola</taxon>
    </lineage>
</organism>
<dbReference type="PROSITE" id="PS51725">
    <property type="entry name" value="ABM"/>
    <property type="match status" value="1"/>
</dbReference>
<reference evidence="2 3" key="1">
    <citation type="submission" date="2019-11" db="EMBL/GenBank/DDBJ databases">
        <authorList>
            <person name="He Y."/>
        </authorList>
    </citation>
    <scope>NUCLEOTIDE SEQUENCE [LARGE SCALE GENOMIC DNA]</scope>
    <source>
        <strain evidence="2 3">SCSIO 58843</strain>
    </source>
</reference>
<dbReference type="RefSeq" id="WP_153760382.1">
    <property type="nucleotide sequence ID" value="NZ_CP045851.1"/>
</dbReference>
<name>A0A5Q2RQ74_9ACTN</name>